<feature type="coiled-coil region" evidence="1">
    <location>
        <begin position="511"/>
        <end position="538"/>
    </location>
</feature>
<evidence type="ECO:0000259" key="3">
    <source>
        <dbReference type="SMART" id="SM00672"/>
    </source>
</evidence>
<gene>
    <name evidence="4" type="ORF">LSAT_V11C900479110</name>
</gene>
<evidence type="ECO:0000313" key="5">
    <source>
        <dbReference type="Proteomes" id="UP000235145"/>
    </source>
</evidence>
<keyword evidence="5" id="KW-1185">Reference proteome</keyword>
<keyword evidence="1" id="KW-0175">Coiled coil</keyword>
<reference evidence="4 5" key="1">
    <citation type="journal article" date="2017" name="Nat. Commun.">
        <title>Genome assembly with in vitro proximity ligation data and whole-genome triplication in lettuce.</title>
        <authorList>
            <person name="Reyes-Chin-Wo S."/>
            <person name="Wang Z."/>
            <person name="Yang X."/>
            <person name="Kozik A."/>
            <person name="Arikit S."/>
            <person name="Song C."/>
            <person name="Xia L."/>
            <person name="Froenicke L."/>
            <person name="Lavelle D.O."/>
            <person name="Truco M.J."/>
            <person name="Xia R."/>
            <person name="Zhu S."/>
            <person name="Xu C."/>
            <person name="Xu H."/>
            <person name="Xu X."/>
            <person name="Cox K."/>
            <person name="Korf I."/>
            <person name="Meyers B.C."/>
            <person name="Michelmore R.W."/>
        </authorList>
    </citation>
    <scope>NUCLEOTIDE SEQUENCE [LARGE SCALE GENOMIC DNA]</scope>
    <source>
        <strain evidence="5">cv. Salinas</strain>
        <tissue evidence="4">Seedlings</tissue>
    </source>
</reference>
<evidence type="ECO:0000256" key="1">
    <source>
        <dbReference type="SAM" id="Coils"/>
    </source>
</evidence>
<dbReference type="SMART" id="SM00672">
    <property type="entry name" value="CAP10"/>
    <property type="match status" value="1"/>
</dbReference>
<dbReference type="InterPro" id="IPR006598">
    <property type="entry name" value="CAP10"/>
</dbReference>
<dbReference type="AlphaFoldDB" id="A0A9R1WV69"/>
<dbReference type="Pfam" id="PF05686">
    <property type="entry name" value="Glyco_transf_90"/>
    <property type="match status" value="2"/>
</dbReference>
<dbReference type="PANTHER" id="PTHR12203:SF101">
    <property type="entry name" value="LIPOPOLYSACCHARIDE-MODIFYING PROTEIN-RELATED"/>
    <property type="match status" value="1"/>
</dbReference>
<dbReference type="InterPro" id="IPR051091">
    <property type="entry name" value="O-Glucosyltr/Glycosyltrsf_90"/>
</dbReference>
<comment type="caution">
    <text evidence="4">The sequence shown here is derived from an EMBL/GenBank/DDBJ whole genome shotgun (WGS) entry which is preliminary data.</text>
</comment>
<protein>
    <recommendedName>
        <fullName evidence="3">Glycosyl transferase CAP10 domain-containing protein</fullName>
    </recommendedName>
</protein>
<evidence type="ECO:0000256" key="2">
    <source>
        <dbReference type="SAM" id="Phobius"/>
    </source>
</evidence>
<keyword evidence="2" id="KW-1133">Transmembrane helix</keyword>
<dbReference type="PANTHER" id="PTHR12203">
    <property type="entry name" value="KDEL LYS-ASP-GLU-LEU CONTAINING - RELATED"/>
    <property type="match status" value="1"/>
</dbReference>
<organism evidence="4 5">
    <name type="scientific">Lactuca sativa</name>
    <name type="common">Garden lettuce</name>
    <dbReference type="NCBI Taxonomy" id="4236"/>
    <lineage>
        <taxon>Eukaryota</taxon>
        <taxon>Viridiplantae</taxon>
        <taxon>Streptophyta</taxon>
        <taxon>Embryophyta</taxon>
        <taxon>Tracheophyta</taxon>
        <taxon>Spermatophyta</taxon>
        <taxon>Magnoliopsida</taxon>
        <taxon>eudicotyledons</taxon>
        <taxon>Gunneridae</taxon>
        <taxon>Pentapetalae</taxon>
        <taxon>asterids</taxon>
        <taxon>campanulids</taxon>
        <taxon>Asterales</taxon>
        <taxon>Asteraceae</taxon>
        <taxon>Cichorioideae</taxon>
        <taxon>Cichorieae</taxon>
        <taxon>Lactucinae</taxon>
        <taxon>Lactuca</taxon>
    </lineage>
</organism>
<accession>A0A9R1WV69</accession>
<keyword evidence="2" id="KW-0812">Transmembrane</keyword>
<dbReference type="EMBL" id="NBSK02000009">
    <property type="protein sequence ID" value="KAJ0188569.1"/>
    <property type="molecule type" value="Genomic_DNA"/>
</dbReference>
<dbReference type="Proteomes" id="UP000235145">
    <property type="component" value="Unassembled WGS sequence"/>
</dbReference>
<keyword evidence="2" id="KW-0472">Membrane</keyword>
<sequence>MEKMQQVSSIFASGSRGIHRHFSETIWQPLMATSTSSVRILFFSVCLFIGLFISTHVFDTTMHSSPSSLSPFPEKLSDKIEFPLNCSLGNLTQTCPNDYYPKGFQNLKNVSESTHICPEFFRWIHEDLRPWAETGITKEMVEKGRETATFRLVIVNRRAYVEKYKQPYQTRDVFTIWGFLQLLRRYPGQLPDLDLMFDCFDWPLIHKKDYHEVAPPPLFRYCGDDDTLDIVFPDWSFWGWAEINIKPWESLLKDLDEGNKRTKWVDRDPYAYWKGNPWVAEHRKDLLKCNVSDTEDWNARIYIQDWIHEEQHGFKQSNLANQCIHRQESMFLFLVSFNFHELVFKFVLCRFKIYIEGSAWSVSEKYILACDSMTLMMKPHYYDFFTRGLTPVQHYWPVSMDDKCKSIKFAVDWGNNHTKKVQKIGRAASSFIQEDLKMDHVYDYMFHLLTGYSKLLKYKPTVPDNAVELCSETMACTSEGLAKQFMEESIMKGPTEMGPCTMQTPYDPQTLNSILERKDNLVKQVEKWEKEYFEKQTN</sequence>
<feature type="transmembrane region" description="Helical" evidence="2">
    <location>
        <begin position="40"/>
        <end position="58"/>
    </location>
</feature>
<proteinExistence type="predicted"/>
<evidence type="ECO:0000313" key="4">
    <source>
        <dbReference type="EMBL" id="KAJ0188569.1"/>
    </source>
</evidence>
<name>A0A9R1WV69_LACSA</name>
<feature type="domain" description="Glycosyl transferase CAP10" evidence="3">
    <location>
        <begin position="189"/>
        <end position="459"/>
    </location>
</feature>